<feature type="region of interest" description="Disordered" evidence="1">
    <location>
        <begin position="57"/>
        <end position="76"/>
    </location>
</feature>
<name>A0AA36GSU8_CYLNA</name>
<proteinExistence type="predicted"/>
<keyword evidence="2" id="KW-0472">Membrane</keyword>
<dbReference type="AlphaFoldDB" id="A0AA36GSU8"/>
<protein>
    <recommendedName>
        <fullName evidence="5">CX domain-containing protein</fullName>
    </recommendedName>
</protein>
<feature type="transmembrane region" description="Helical" evidence="2">
    <location>
        <begin position="201"/>
        <end position="226"/>
    </location>
</feature>
<evidence type="ECO:0008006" key="5">
    <source>
        <dbReference type="Google" id="ProtNLM"/>
    </source>
</evidence>
<dbReference type="Proteomes" id="UP001176961">
    <property type="component" value="Unassembled WGS sequence"/>
</dbReference>
<evidence type="ECO:0000313" key="3">
    <source>
        <dbReference type="EMBL" id="CAJ0597639.1"/>
    </source>
</evidence>
<feature type="compositionally biased region" description="Basic and acidic residues" evidence="1">
    <location>
        <begin position="272"/>
        <end position="281"/>
    </location>
</feature>
<evidence type="ECO:0000256" key="2">
    <source>
        <dbReference type="SAM" id="Phobius"/>
    </source>
</evidence>
<dbReference type="EMBL" id="CATQJL010000223">
    <property type="protein sequence ID" value="CAJ0597639.1"/>
    <property type="molecule type" value="Genomic_DNA"/>
</dbReference>
<keyword evidence="4" id="KW-1185">Reference proteome</keyword>
<comment type="caution">
    <text evidence="3">The sequence shown here is derived from an EMBL/GenBank/DDBJ whole genome shotgun (WGS) entry which is preliminary data.</text>
</comment>
<accession>A0AA36GSU8</accession>
<reference evidence="3" key="1">
    <citation type="submission" date="2023-07" db="EMBL/GenBank/DDBJ databases">
        <authorList>
            <consortium name="CYATHOMIX"/>
        </authorList>
    </citation>
    <scope>NUCLEOTIDE SEQUENCE</scope>
    <source>
        <strain evidence="3">N/A</strain>
    </source>
</reference>
<sequence length="311" mass="35315">MTFKTMDNHTTAASSFGLLENKMNKKILSRLLLSVLFPTLGAVRTGTHVERGYGLLGRGRQESGRKSGAEMHDGEHSHAKRAVWGGRAFQHAGRDYYWDEHPGQCDDQTICAVSIEELRNAKNYKERERRHVFLNETNTNQSTSLQTAMIYPEEDVLELKYSNGSKPQRFAWSCRRDEVCCRRGCCSEDDFSSRKSFWTKFGIVCAIVGVSFGILCGCFWGCWGIYRSMRGVQSSREPAPYGAPLPVYPVHPAYVRHGHPLYSAQPTGHPAEPIDSREQRSQHALPKQKREVRSRESGEKESTINEEQEDH</sequence>
<feature type="region of interest" description="Disordered" evidence="1">
    <location>
        <begin position="261"/>
        <end position="311"/>
    </location>
</feature>
<keyword evidence="2" id="KW-1133">Transmembrane helix</keyword>
<keyword evidence="2" id="KW-0812">Transmembrane</keyword>
<organism evidence="3 4">
    <name type="scientific">Cylicocyclus nassatus</name>
    <name type="common">Nematode worm</name>
    <dbReference type="NCBI Taxonomy" id="53992"/>
    <lineage>
        <taxon>Eukaryota</taxon>
        <taxon>Metazoa</taxon>
        <taxon>Ecdysozoa</taxon>
        <taxon>Nematoda</taxon>
        <taxon>Chromadorea</taxon>
        <taxon>Rhabditida</taxon>
        <taxon>Rhabditina</taxon>
        <taxon>Rhabditomorpha</taxon>
        <taxon>Strongyloidea</taxon>
        <taxon>Strongylidae</taxon>
        <taxon>Cylicocyclus</taxon>
    </lineage>
</organism>
<gene>
    <name evidence="3" type="ORF">CYNAS_LOCUS9622</name>
</gene>
<evidence type="ECO:0000313" key="4">
    <source>
        <dbReference type="Proteomes" id="UP001176961"/>
    </source>
</evidence>
<feature type="compositionally biased region" description="Basic and acidic residues" evidence="1">
    <location>
        <begin position="59"/>
        <end position="76"/>
    </location>
</feature>
<evidence type="ECO:0000256" key="1">
    <source>
        <dbReference type="SAM" id="MobiDB-lite"/>
    </source>
</evidence>
<feature type="compositionally biased region" description="Basic and acidic residues" evidence="1">
    <location>
        <begin position="288"/>
        <end position="303"/>
    </location>
</feature>